<dbReference type="EMBL" id="JANBQF010000031">
    <property type="protein sequence ID" value="KAJ2007287.1"/>
    <property type="molecule type" value="Genomic_DNA"/>
</dbReference>
<proteinExistence type="predicted"/>
<keyword evidence="4" id="KW-0539">Nucleus</keyword>
<keyword evidence="5" id="KW-0175">Coiled coil</keyword>
<dbReference type="PANTHER" id="PTHR14212">
    <property type="entry name" value="U4/U6-ASSOCIATED RNA SPLICING FACTOR-RELATED"/>
    <property type="match status" value="1"/>
</dbReference>
<evidence type="ECO:0000313" key="9">
    <source>
        <dbReference type="EMBL" id="KAJ2007287.1"/>
    </source>
</evidence>
<keyword evidence="3" id="KW-0508">mRNA splicing</keyword>
<dbReference type="AlphaFoldDB" id="A0A9W8EH46"/>
<feature type="region of interest" description="Disordered" evidence="6">
    <location>
        <begin position="97"/>
        <end position="144"/>
    </location>
</feature>
<dbReference type="InterPro" id="IPR027104">
    <property type="entry name" value="Prp3"/>
</dbReference>
<evidence type="ECO:0000259" key="8">
    <source>
        <dbReference type="Pfam" id="PF08572"/>
    </source>
</evidence>
<dbReference type="Proteomes" id="UP001150907">
    <property type="component" value="Unassembled WGS sequence"/>
</dbReference>
<name>A0A9W8EH46_9FUNG</name>
<keyword evidence="9" id="KW-0687">Ribonucleoprotein</keyword>
<evidence type="ECO:0000256" key="1">
    <source>
        <dbReference type="ARBA" id="ARBA00004123"/>
    </source>
</evidence>
<accession>A0A9W8EH46</accession>
<keyword evidence="2" id="KW-0507">mRNA processing</keyword>
<evidence type="ECO:0000256" key="2">
    <source>
        <dbReference type="ARBA" id="ARBA00022664"/>
    </source>
</evidence>
<reference evidence="9" key="1">
    <citation type="submission" date="2022-07" db="EMBL/GenBank/DDBJ databases">
        <title>Phylogenomic reconstructions and comparative analyses of Kickxellomycotina fungi.</title>
        <authorList>
            <person name="Reynolds N.K."/>
            <person name="Stajich J.E."/>
            <person name="Barry K."/>
            <person name="Grigoriev I.V."/>
            <person name="Crous P."/>
            <person name="Smith M.E."/>
        </authorList>
    </citation>
    <scope>NUCLEOTIDE SEQUENCE</scope>
    <source>
        <strain evidence="9">IMI 214461</strain>
    </source>
</reference>
<evidence type="ECO:0000256" key="3">
    <source>
        <dbReference type="ARBA" id="ARBA00023187"/>
    </source>
</evidence>
<feature type="compositionally biased region" description="Basic and acidic residues" evidence="6">
    <location>
        <begin position="100"/>
        <end position="110"/>
    </location>
</feature>
<dbReference type="InterPro" id="IPR013881">
    <property type="entry name" value="Pre-mRNA_splic_Prp3_dom"/>
</dbReference>
<evidence type="ECO:0000256" key="4">
    <source>
        <dbReference type="ARBA" id="ARBA00023242"/>
    </source>
</evidence>
<organism evidence="9 10">
    <name type="scientific">Coemansia thaxteri</name>
    <dbReference type="NCBI Taxonomy" id="2663907"/>
    <lineage>
        <taxon>Eukaryota</taxon>
        <taxon>Fungi</taxon>
        <taxon>Fungi incertae sedis</taxon>
        <taxon>Zoopagomycota</taxon>
        <taxon>Kickxellomycotina</taxon>
        <taxon>Kickxellomycetes</taxon>
        <taxon>Kickxellales</taxon>
        <taxon>Kickxellaceae</taxon>
        <taxon>Coemansia</taxon>
    </lineage>
</organism>
<comment type="caution">
    <text evidence="9">The sequence shown here is derived from an EMBL/GenBank/DDBJ whole genome shotgun (WGS) entry which is preliminary data.</text>
</comment>
<keyword evidence="10" id="KW-1185">Reference proteome</keyword>
<dbReference type="GO" id="GO:0046540">
    <property type="term" value="C:U4/U6 x U5 tri-snRNP complex"/>
    <property type="evidence" value="ECO:0007669"/>
    <property type="project" value="InterPro"/>
</dbReference>
<evidence type="ECO:0000259" key="7">
    <source>
        <dbReference type="Pfam" id="PF06544"/>
    </source>
</evidence>
<feature type="region of interest" description="Disordered" evidence="6">
    <location>
        <begin position="424"/>
        <end position="457"/>
    </location>
</feature>
<dbReference type="Pfam" id="PF06544">
    <property type="entry name" value="Prp3_C"/>
    <property type="match status" value="1"/>
</dbReference>
<dbReference type="PANTHER" id="PTHR14212:SF0">
    <property type="entry name" value="U4_U6 SMALL NUCLEAR RIBONUCLEOPROTEIN PRP3"/>
    <property type="match status" value="1"/>
</dbReference>
<dbReference type="Pfam" id="PF08572">
    <property type="entry name" value="PRP3"/>
    <property type="match status" value="1"/>
</dbReference>
<dbReference type="OrthoDB" id="10264544at2759"/>
<dbReference type="InterPro" id="IPR010541">
    <property type="entry name" value="Prp3_C"/>
</dbReference>
<feature type="region of interest" description="Disordered" evidence="6">
    <location>
        <begin position="1"/>
        <end position="36"/>
    </location>
</feature>
<sequence length="521" mass="58244">MKLPGSGGVGHQATPVPPSAAAESVSAGSAASRQQDAIATMRAQIEARLKSQNISTTAASSSTQPAELHPMLRGDYKASGTNMRAGLASMPRISSVKANQRKEAPKRLKIEQGAPASYTDPEKNPYFDTTLGGARRTAEPRGRRAGKQFQFVKPGRFVEQAERLRNEARLEQLKTEIAARADAARLEDEVFDAHAIRFSEPPEVEWWDAPFVSNSEYNKVVANAPLITIYIQHPVPVEPPVSIQGAGVAVPSQLILTRKERKKVRRQRRLEAQREHREKVMLGLLPPDEPKLRLSNFMRIMANQSVPDPTRLEAEVRKQMQARAEKHEAENKARMLTKEQKTEKNVSKLEKEESKGIVAAVFRVDKLKHVQHRYKVSVNAKESHLTGTAIVCPQMSVVVVEGPEKYIKAYTKLMLRRIDWTDSQPRLDAAPPSQRSPAVAADSEEQQQRQQEPTEMDYSQNACHLIWQGEIEQRRFAQFRLHDCPTETMARRRLGSVGCESYWALAKQFTASAIAGSDVVE</sequence>
<evidence type="ECO:0000256" key="5">
    <source>
        <dbReference type="SAM" id="Coils"/>
    </source>
</evidence>
<feature type="compositionally biased region" description="Low complexity" evidence="6">
    <location>
        <begin position="19"/>
        <end position="32"/>
    </location>
</feature>
<protein>
    <submittedName>
        <fullName evidence="9">U4/U5/U6 small nuclear ribonucleoprotein prp3</fullName>
    </submittedName>
</protein>
<dbReference type="GO" id="GO:0000398">
    <property type="term" value="P:mRNA splicing, via spliceosome"/>
    <property type="evidence" value="ECO:0007669"/>
    <property type="project" value="InterPro"/>
</dbReference>
<feature type="coiled-coil region" evidence="5">
    <location>
        <begin position="312"/>
        <end position="352"/>
    </location>
</feature>
<feature type="compositionally biased region" description="Gly residues" evidence="6">
    <location>
        <begin position="1"/>
        <end position="10"/>
    </location>
</feature>
<gene>
    <name evidence="9" type="primary">prp3</name>
    <name evidence="9" type="ORF">H4R26_000880</name>
</gene>
<feature type="domain" description="Small nuclear ribonucleoprotein Prp3 C-terminal" evidence="7">
    <location>
        <begin position="360"/>
        <end position="506"/>
    </location>
</feature>
<evidence type="ECO:0000256" key="6">
    <source>
        <dbReference type="SAM" id="MobiDB-lite"/>
    </source>
</evidence>
<evidence type="ECO:0000313" key="10">
    <source>
        <dbReference type="Proteomes" id="UP001150907"/>
    </source>
</evidence>
<feature type="domain" description="Pre-mRNA-splicing factor 3" evidence="8">
    <location>
        <begin position="124"/>
        <end position="337"/>
    </location>
</feature>
<dbReference type="CDD" id="cd24162">
    <property type="entry name" value="Prp3_C"/>
    <property type="match status" value="1"/>
</dbReference>
<comment type="subcellular location">
    <subcellularLocation>
        <location evidence="1">Nucleus</location>
    </subcellularLocation>
</comment>